<feature type="coiled-coil region" evidence="7">
    <location>
        <begin position="908"/>
        <end position="939"/>
    </location>
</feature>
<evidence type="ECO:0000256" key="3">
    <source>
        <dbReference type="ARBA" id="ARBA00022603"/>
    </source>
</evidence>
<evidence type="ECO:0000256" key="6">
    <source>
        <dbReference type="ARBA" id="ARBA00023242"/>
    </source>
</evidence>
<keyword evidence="7" id="KW-0175">Coiled coil</keyword>
<dbReference type="Proteomes" id="UP001071777">
    <property type="component" value="Unassembled WGS sequence"/>
</dbReference>
<proteinExistence type="inferred from homology"/>
<feature type="region of interest" description="Disordered" evidence="8">
    <location>
        <begin position="241"/>
        <end position="273"/>
    </location>
</feature>
<feature type="region of interest" description="Disordered" evidence="8">
    <location>
        <begin position="712"/>
        <end position="818"/>
    </location>
</feature>
<evidence type="ECO:0000259" key="9">
    <source>
        <dbReference type="Pfam" id="PF01728"/>
    </source>
</evidence>
<comment type="function">
    <text evidence="7">Probable methyltransferase involved in the maturation of rRNA and in the biogenesis of ribosomal subunits.</text>
</comment>
<feature type="binding site" evidence="7">
    <location>
        <position position="117"/>
    </location>
    <ligand>
        <name>S-adenosyl-L-methionine</name>
        <dbReference type="ChEBI" id="CHEBI:59789"/>
    </ligand>
</feature>
<keyword evidence="1 7" id="KW-0690">Ribosome biogenesis</keyword>
<dbReference type="InterPro" id="IPR024576">
    <property type="entry name" value="rRNA_MeTfrase_Spb1_DUF3381"/>
</dbReference>
<evidence type="ECO:0000256" key="1">
    <source>
        <dbReference type="ARBA" id="ARBA00022517"/>
    </source>
</evidence>
<feature type="domain" description="Ribosomal RNA methyltransferase FtsJ" evidence="9">
    <location>
        <begin position="24"/>
        <end position="200"/>
    </location>
</feature>
<feature type="compositionally biased region" description="Basic residues" evidence="8">
    <location>
        <begin position="742"/>
        <end position="753"/>
    </location>
</feature>
<dbReference type="Pfam" id="PF01728">
    <property type="entry name" value="FtsJ"/>
    <property type="match status" value="1"/>
</dbReference>
<evidence type="ECO:0000313" key="12">
    <source>
        <dbReference type="EMBL" id="KAJ1605887.1"/>
    </source>
</evidence>
<name>A0ABQ8P564_9CRYT</name>
<dbReference type="SUPFAM" id="SSF53335">
    <property type="entry name" value="S-adenosyl-L-methionine-dependent methyltransferases"/>
    <property type="match status" value="1"/>
</dbReference>
<keyword evidence="6 7" id="KW-0539">Nucleus</keyword>
<keyword evidence="3 7" id="KW-0489">Methyltransferase</keyword>
<feature type="compositionally biased region" description="Polar residues" evidence="8">
    <location>
        <begin position="253"/>
        <end position="266"/>
    </location>
</feature>
<keyword evidence="2 7" id="KW-0698">rRNA processing</keyword>
<keyword evidence="13" id="KW-1185">Reference proteome</keyword>
<dbReference type="EMBL" id="JAPCXB010000158">
    <property type="protein sequence ID" value="KAJ1605887.1"/>
    <property type="molecule type" value="Genomic_DNA"/>
</dbReference>
<comment type="catalytic activity">
    <reaction evidence="7">
        <text>a ribonucleotide in rRNA + S-adenosyl-L-methionine = a 2'-O-methylribonucleotide in rRNA + S-adenosyl-L-homocysteine + H(+)</text>
        <dbReference type="Rhea" id="RHEA:48628"/>
        <dbReference type="Rhea" id="RHEA-COMP:12164"/>
        <dbReference type="Rhea" id="RHEA-COMP:12165"/>
        <dbReference type="ChEBI" id="CHEBI:15378"/>
        <dbReference type="ChEBI" id="CHEBI:57856"/>
        <dbReference type="ChEBI" id="CHEBI:59789"/>
        <dbReference type="ChEBI" id="CHEBI:90675"/>
        <dbReference type="ChEBI" id="CHEBI:90676"/>
    </reaction>
</comment>
<dbReference type="InterPro" id="IPR015507">
    <property type="entry name" value="rRNA-MeTfrase_E"/>
</dbReference>
<comment type="caution">
    <text evidence="12">The sequence shown here is derived from an EMBL/GenBank/DDBJ whole genome shotgun (WGS) entry which is preliminary data.</text>
</comment>
<dbReference type="InterPro" id="IPR002877">
    <property type="entry name" value="RNA_MeTrfase_FtsJ_dom"/>
</dbReference>
<protein>
    <recommendedName>
        <fullName evidence="7">Putative rRNA methyltransferase</fullName>
        <ecNumber evidence="7">2.1.1.-</ecNumber>
    </recommendedName>
    <alternativeName>
        <fullName evidence="7">2'-O-ribose RNA methyltransferase SPB1 homolog</fullName>
    </alternativeName>
</protein>
<evidence type="ECO:0000256" key="2">
    <source>
        <dbReference type="ARBA" id="ARBA00022552"/>
    </source>
</evidence>
<evidence type="ECO:0000256" key="8">
    <source>
        <dbReference type="SAM" id="MobiDB-lite"/>
    </source>
</evidence>
<feature type="binding site" evidence="7">
    <location>
        <position position="92"/>
    </location>
    <ligand>
        <name>S-adenosyl-L-methionine</name>
        <dbReference type="ChEBI" id="CHEBI:59789"/>
    </ligand>
</feature>
<feature type="binding site" evidence="7">
    <location>
        <position position="76"/>
    </location>
    <ligand>
        <name>S-adenosyl-L-methionine</name>
        <dbReference type="ChEBI" id="CHEBI:59789"/>
    </ligand>
</feature>
<feature type="compositionally biased region" description="Acidic residues" evidence="8">
    <location>
        <begin position="792"/>
        <end position="815"/>
    </location>
</feature>
<dbReference type="Pfam" id="PF11861">
    <property type="entry name" value="DUF3381"/>
    <property type="match status" value="1"/>
</dbReference>
<dbReference type="InterPro" id="IPR029063">
    <property type="entry name" value="SAM-dependent_MTases_sf"/>
</dbReference>
<dbReference type="PANTHER" id="PTHR10920">
    <property type="entry name" value="RIBOSOMAL RNA METHYLTRANSFERASE"/>
    <property type="match status" value="1"/>
</dbReference>
<dbReference type="EC" id="2.1.1.-" evidence="7"/>
<feature type="compositionally biased region" description="Basic and acidic residues" evidence="8">
    <location>
        <begin position="754"/>
        <end position="764"/>
    </location>
</feature>
<comment type="similarity">
    <text evidence="7">Belongs to the class I-like SAM-binding methyltransferase superfamily. RNA methyltransferase RlmE family. SPB1 subfamily.</text>
</comment>
<evidence type="ECO:0000256" key="5">
    <source>
        <dbReference type="ARBA" id="ARBA00022691"/>
    </source>
</evidence>
<evidence type="ECO:0000256" key="7">
    <source>
        <dbReference type="HAMAP-Rule" id="MF_03163"/>
    </source>
</evidence>
<evidence type="ECO:0000259" key="11">
    <source>
        <dbReference type="Pfam" id="PF11861"/>
    </source>
</evidence>
<dbReference type="HAMAP" id="MF_03163">
    <property type="entry name" value="RNA_methyltr_E_SPB1"/>
    <property type="match status" value="1"/>
</dbReference>
<dbReference type="InterPro" id="IPR050082">
    <property type="entry name" value="RNA_methyltr_RlmE"/>
</dbReference>
<dbReference type="HAMAP" id="MF_01547">
    <property type="entry name" value="RNA_methyltr_E"/>
    <property type="match status" value="1"/>
</dbReference>
<feature type="binding site" evidence="7">
    <location>
        <position position="58"/>
    </location>
    <ligand>
        <name>S-adenosyl-L-methionine</name>
        <dbReference type="ChEBI" id="CHEBI:59789"/>
    </ligand>
</feature>
<evidence type="ECO:0000256" key="4">
    <source>
        <dbReference type="ARBA" id="ARBA00022679"/>
    </source>
</evidence>
<dbReference type="Pfam" id="PF07780">
    <property type="entry name" value="Spb1_C"/>
    <property type="match status" value="1"/>
</dbReference>
<sequence length="1028" mass="118045">MGRRAKTGKDRLDRYYHLAKEQGYRARSAFKLIQLAQKFNIFKNCEVLVDLCAAPGGWLQVAKRNMGVSSKIIGVDLVAIKGIPGVTTFKCDITTQRCRKLISDELNGIPVDVVLHDGAPNVGTSWDKDAYIQNELVLHSAELACEILRPNGIFVTKVFRSTDYNSVLWVLSQLFKTVKATKPQSSRNVSAEIFLVCLGYKAPKKIDSRFFDPKYVFLSNKEENEGVDILSMGNSLEKSYRKDYSDNEDDCTGSDSDNSVENQESAKFSRKTKKSMKSSLSELIKGIGKRNRDGYEKGDDFRVISAYDFFHSDNPALVLLKNNTINLNPKKVDEKNTIERGFIDLIMNHPKTTHEIMLLCEDLKVLGKKELMQLLKWRFLVLKDIKANKGKDEPLLVSKNNELANGREANVEDSEEEYEEEDENGDEDDEEEEEDDEEEDDDDEEEEEGEEAHQIDQELLDLLKEQRRRNKILEKKKRLQQRKREWRTSISKGGFDVEGNEQDLFRYTKEVEDVLENEDRNVPIEGYFPETGNFNDSYLLGQDFKLSSGDMGTENDRKMDIHLGSSDDEELDKSDILGIDLDIQDYIRKAHSKNGDNLKMEKQKSKLLSEKKETRRKKIISDWVEEMNQFSDKIEGENRQILAKKALDQMYSDSDDTDMDIKEKSGDEELEAKGSGLSSGKTSSLQDYKNQIKKDALSNRWFSNSVFSDFMGANESLNDDDGSMIKELSDSEIPQIPLNEKKLKKLKNKKLQSKNKDNESKNNEIEFVPKSTESIDLNGGNRDLTPHSGSDSDQENLEGDVEYNSDGESVQESDDEKFVKPNNEEDLKMIQGIGSLLINKSTRMDLIDGSYNRYAFHDPDEDLENNILGLPSWFVEDENKHNKPELPITKDLMAQYRAKLREIKNRPIRKETEALARKKRRYERIMERARKKAESIADSGELNEASKSKAINSLIKKAQKVTSKKRVNVYTVTRRHGLSKQVKNKDKSINSTNLKTKFVDKRLKKDKRAIKHIDKKKRHVSKRKNKKR</sequence>
<feature type="compositionally biased region" description="Low complexity" evidence="8">
    <location>
        <begin position="673"/>
        <end position="685"/>
    </location>
</feature>
<feature type="region of interest" description="Disordered" evidence="8">
    <location>
        <begin position="978"/>
        <end position="1028"/>
    </location>
</feature>
<feature type="active site" description="Proton acceptor" evidence="7">
    <location>
        <position position="157"/>
    </location>
</feature>
<feature type="domain" description="Ribosomal RNA methyltransferase SPB1-like C-terminal" evidence="10">
    <location>
        <begin position="791"/>
        <end position="1015"/>
    </location>
</feature>
<feature type="compositionally biased region" description="Acidic residues" evidence="8">
    <location>
        <begin position="411"/>
        <end position="450"/>
    </location>
</feature>
<feature type="region of interest" description="Disordered" evidence="8">
    <location>
        <begin position="399"/>
        <end position="456"/>
    </location>
</feature>
<evidence type="ECO:0000259" key="10">
    <source>
        <dbReference type="Pfam" id="PF07780"/>
    </source>
</evidence>
<feature type="domain" description="DUF3381" evidence="11">
    <location>
        <begin position="289"/>
        <end position="485"/>
    </location>
</feature>
<comment type="subcellular location">
    <subcellularLocation>
        <location evidence="7">Nucleus</location>
        <location evidence="7">Nucleolus</location>
    </subcellularLocation>
</comment>
<organism evidence="12 13">
    <name type="scientific">Cryptosporidium canis</name>
    <dbReference type="NCBI Taxonomy" id="195482"/>
    <lineage>
        <taxon>Eukaryota</taxon>
        <taxon>Sar</taxon>
        <taxon>Alveolata</taxon>
        <taxon>Apicomplexa</taxon>
        <taxon>Conoidasida</taxon>
        <taxon>Coccidia</taxon>
        <taxon>Eucoccidiorida</taxon>
        <taxon>Eimeriorina</taxon>
        <taxon>Cryptosporidiidae</taxon>
        <taxon>Cryptosporidium</taxon>
    </lineage>
</organism>
<feature type="binding site" evidence="7">
    <location>
        <position position="56"/>
    </location>
    <ligand>
        <name>S-adenosyl-L-methionine</name>
        <dbReference type="ChEBI" id="CHEBI:59789"/>
    </ligand>
</feature>
<reference evidence="12" key="1">
    <citation type="submission" date="2022-10" db="EMBL/GenBank/DDBJ databases">
        <title>Adaptive evolution leads to modifications in subtelomeric GC content in a zoonotic Cryptosporidium species.</title>
        <authorList>
            <person name="Li J."/>
            <person name="Feng Y."/>
            <person name="Xiao L."/>
        </authorList>
    </citation>
    <scope>NUCLEOTIDE SEQUENCE</scope>
    <source>
        <strain evidence="12">25894</strain>
    </source>
</reference>
<gene>
    <name evidence="12" type="ORF">OJ252_3336</name>
</gene>
<dbReference type="InterPro" id="IPR012920">
    <property type="entry name" value="rRNA_MeTfrase_SPB1-like_C"/>
</dbReference>
<keyword evidence="5 7" id="KW-0949">S-adenosyl-L-methionine</keyword>
<feature type="compositionally biased region" description="Basic residues" evidence="8">
    <location>
        <begin position="1004"/>
        <end position="1028"/>
    </location>
</feature>
<feature type="region of interest" description="Disordered" evidence="8">
    <location>
        <begin position="649"/>
        <end position="687"/>
    </location>
</feature>
<accession>A0ABQ8P564</accession>
<dbReference type="PANTHER" id="PTHR10920:SF13">
    <property type="entry name" value="PRE-RRNA 2'-O-RIBOSE RNA METHYLTRANSFERASE FTSJ3"/>
    <property type="match status" value="1"/>
</dbReference>
<evidence type="ECO:0000313" key="13">
    <source>
        <dbReference type="Proteomes" id="UP001071777"/>
    </source>
</evidence>
<keyword evidence="4 7" id="KW-0808">Transferase</keyword>
<dbReference type="Gene3D" id="3.40.50.150">
    <property type="entry name" value="Vaccinia Virus protein VP39"/>
    <property type="match status" value="1"/>
</dbReference>
<dbReference type="InterPro" id="IPR028589">
    <property type="entry name" value="SPB1-like"/>
</dbReference>